<evidence type="ECO:0000256" key="1">
    <source>
        <dbReference type="ARBA" id="ARBA00022574"/>
    </source>
</evidence>
<feature type="domain" description="F-box" evidence="5">
    <location>
        <begin position="79"/>
        <end position="126"/>
    </location>
</feature>
<dbReference type="PROSITE" id="PS50082">
    <property type="entry name" value="WD_REPEATS_2"/>
    <property type="match status" value="1"/>
</dbReference>
<keyword evidence="7" id="KW-1185">Reference proteome</keyword>
<feature type="region of interest" description="Disordered" evidence="4">
    <location>
        <begin position="14"/>
        <end position="33"/>
    </location>
</feature>
<dbReference type="AlphaFoldDB" id="A0AAD5YB19"/>
<dbReference type="Gene3D" id="1.20.1280.50">
    <property type="match status" value="1"/>
</dbReference>
<dbReference type="PROSITE" id="PS50181">
    <property type="entry name" value="FBOX"/>
    <property type="match status" value="1"/>
</dbReference>
<dbReference type="GO" id="GO:0048188">
    <property type="term" value="C:Set1C/COMPASS complex"/>
    <property type="evidence" value="ECO:0007669"/>
    <property type="project" value="TreeGrafter"/>
</dbReference>
<dbReference type="PROSITE" id="PS00678">
    <property type="entry name" value="WD_REPEATS_1"/>
    <property type="match status" value="1"/>
</dbReference>
<proteinExistence type="predicted"/>
<feature type="region of interest" description="Disordered" evidence="4">
    <location>
        <begin position="349"/>
        <end position="373"/>
    </location>
</feature>
<feature type="compositionally biased region" description="Low complexity" evidence="4">
    <location>
        <begin position="357"/>
        <end position="373"/>
    </location>
</feature>
<dbReference type="SUPFAM" id="SSF50978">
    <property type="entry name" value="WD40 repeat-like"/>
    <property type="match status" value="1"/>
</dbReference>
<keyword evidence="2" id="KW-0677">Repeat</keyword>
<protein>
    <recommendedName>
        <fullName evidence="5">F-box domain-containing protein</fullName>
    </recommendedName>
</protein>
<sequence>MSLDERSSATTILMPVLSPPTPAPSPGPTFASLSDPPVPHEFDALQTHQRKEYLLSVLRHCTPSELLFVATTVEPLLKRDFLRDLPPELALHILGFVDDPLTLCRASCVNSHWNRLIADDFLWHSLCLSHAFVPESDPSLPLWDDSDSDAPSTSTTRHRPHRSAGSIPTNSSSTHKHKFSYRAHFKSEFITLSNWRSGGSLLRNHRVPFVSPPHLFPERPNQSDPQSAIPTSIALDSDWVVVGLANCRIHVYSARTGVLSRTLVGHSSGVWAVALVKAGGHSAHPLDLLRLDNIRPPFPASESLDVPTESLPTDHQVSPTMRTALGLDFTHRRPLRRKSLSELFSHDPITPQKARLPGKPSDPSGSSDGWGQPNALVVSSGCDKELRVWDVMSGTVRVWDIQRGKMLRVLEGHEQSVRIWDINTGTCLHILRGHFHQIYCVAFDGVRVASGGIDTTVRVWDAESGACLALLQGHTGLVCQLQLSPNRLVTGGSDGRIITFSIGSTFSLVQRLAAHDNSITGLQANQRFLVTGGADGRARLFQYEDDDETPGAATPGSGHGKYEYVRELSEPSENVWKVACTKDVCVVLSKKAGKTVMEMWSFRPKDST</sequence>
<feature type="compositionally biased region" description="Pro residues" evidence="4">
    <location>
        <begin position="17"/>
        <end position="27"/>
    </location>
</feature>
<comment type="caution">
    <text evidence="6">The sequence shown here is derived from an EMBL/GenBank/DDBJ whole genome shotgun (WGS) entry which is preliminary data.</text>
</comment>
<dbReference type="SUPFAM" id="SSF81383">
    <property type="entry name" value="F-box domain"/>
    <property type="match status" value="1"/>
</dbReference>
<dbReference type="InterPro" id="IPR015943">
    <property type="entry name" value="WD40/YVTN_repeat-like_dom_sf"/>
</dbReference>
<dbReference type="InterPro" id="IPR019775">
    <property type="entry name" value="WD40_repeat_CS"/>
</dbReference>
<reference evidence="6" key="1">
    <citation type="submission" date="2022-07" db="EMBL/GenBank/DDBJ databases">
        <title>Genome Sequence of Physisporinus lineatus.</title>
        <authorList>
            <person name="Buettner E."/>
        </authorList>
    </citation>
    <scope>NUCLEOTIDE SEQUENCE</scope>
    <source>
        <strain evidence="6">VT162</strain>
    </source>
</reference>
<dbReference type="InterPro" id="IPR001680">
    <property type="entry name" value="WD40_rpt"/>
</dbReference>
<dbReference type="EMBL" id="JANAWD010000736">
    <property type="protein sequence ID" value="KAJ3476226.1"/>
    <property type="molecule type" value="Genomic_DNA"/>
</dbReference>
<evidence type="ECO:0000256" key="4">
    <source>
        <dbReference type="SAM" id="MobiDB-lite"/>
    </source>
</evidence>
<dbReference type="InterPro" id="IPR001810">
    <property type="entry name" value="F-box_dom"/>
</dbReference>
<dbReference type="SMART" id="SM00256">
    <property type="entry name" value="FBOX"/>
    <property type="match status" value="1"/>
</dbReference>
<dbReference type="SMART" id="SM00320">
    <property type="entry name" value="WD40"/>
    <property type="match status" value="4"/>
</dbReference>
<dbReference type="Gene3D" id="2.130.10.10">
    <property type="entry name" value="YVTN repeat-like/Quinoprotein amine dehydrogenase"/>
    <property type="match status" value="2"/>
</dbReference>
<evidence type="ECO:0000256" key="2">
    <source>
        <dbReference type="ARBA" id="ARBA00022737"/>
    </source>
</evidence>
<dbReference type="InterPro" id="IPR036322">
    <property type="entry name" value="WD40_repeat_dom_sf"/>
</dbReference>
<name>A0AAD5YB19_9APHY</name>
<evidence type="ECO:0000313" key="6">
    <source>
        <dbReference type="EMBL" id="KAJ3476226.1"/>
    </source>
</evidence>
<organism evidence="6 7">
    <name type="scientific">Meripilus lineatus</name>
    <dbReference type="NCBI Taxonomy" id="2056292"/>
    <lineage>
        <taxon>Eukaryota</taxon>
        <taxon>Fungi</taxon>
        <taxon>Dikarya</taxon>
        <taxon>Basidiomycota</taxon>
        <taxon>Agaricomycotina</taxon>
        <taxon>Agaricomycetes</taxon>
        <taxon>Polyporales</taxon>
        <taxon>Meripilaceae</taxon>
        <taxon>Meripilus</taxon>
    </lineage>
</organism>
<evidence type="ECO:0000259" key="5">
    <source>
        <dbReference type="PROSITE" id="PS50181"/>
    </source>
</evidence>
<gene>
    <name evidence="6" type="ORF">NLI96_g11305</name>
</gene>
<dbReference type="Pfam" id="PF12937">
    <property type="entry name" value="F-box-like"/>
    <property type="match status" value="1"/>
</dbReference>
<dbReference type="Pfam" id="PF00400">
    <property type="entry name" value="WD40"/>
    <property type="match status" value="3"/>
</dbReference>
<keyword evidence="1 3" id="KW-0853">WD repeat</keyword>
<dbReference type="Proteomes" id="UP001212997">
    <property type="component" value="Unassembled WGS sequence"/>
</dbReference>
<dbReference type="InterPro" id="IPR036047">
    <property type="entry name" value="F-box-like_dom_sf"/>
</dbReference>
<dbReference type="GO" id="GO:0042393">
    <property type="term" value="F:histone binding"/>
    <property type="evidence" value="ECO:0007669"/>
    <property type="project" value="TreeGrafter"/>
</dbReference>
<dbReference type="PROSITE" id="PS50294">
    <property type="entry name" value="WD_REPEATS_REGION"/>
    <property type="match status" value="1"/>
</dbReference>
<accession>A0AAD5YB19</accession>
<dbReference type="PANTHER" id="PTHR22847:SF637">
    <property type="entry name" value="WD REPEAT DOMAIN 5B"/>
    <property type="match status" value="1"/>
</dbReference>
<feature type="region of interest" description="Disordered" evidence="4">
    <location>
        <begin position="143"/>
        <end position="175"/>
    </location>
</feature>
<feature type="repeat" description="WD" evidence="3">
    <location>
        <begin position="431"/>
        <end position="470"/>
    </location>
</feature>
<feature type="compositionally biased region" description="Low complexity" evidence="4">
    <location>
        <begin position="143"/>
        <end position="155"/>
    </location>
</feature>
<dbReference type="PANTHER" id="PTHR22847">
    <property type="entry name" value="WD40 REPEAT PROTEIN"/>
    <property type="match status" value="1"/>
</dbReference>
<evidence type="ECO:0000256" key="3">
    <source>
        <dbReference type="PROSITE-ProRule" id="PRU00221"/>
    </source>
</evidence>
<evidence type="ECO:0000313" key="7">
    <source>
        <dbReference type="Proteomes" id="UP001212997"/>
    </source>
</evidence>